<reference evidence="1" key="1">
    <citation type="submission" date="2021-02" db="EMBL/GenBank/DDBJ databases">
        <authorList>
            <person name="Nowell W R."/>
        </authorList>
    </citation>
    <scope>NUCLEOTIDE SEQUENCE</scope>
</reference>
<proteinExistence type="predicted"/>
<evidence type="ECO:0000313" key="1">
    <source>
        <dbReference type="EMBL" id="CAF1399374.1"/>
    </source>
</evidence>
<dbReference type="Proteomes" id="UP000663845">
    <property type="component" value="Unassembled WGS sequence"/>
</dbReference>
<accession>A0A815KWP9</accession>
<dbReference type="EMBL" id="CAJNOG010001027">
    <property type="protein sequence ID" value="CAF1399374.1"/>
    <property type="molecule type" value="Genomic_DNA"/>
</dbReference>
<sequence length="206" mass="23536">MKTDGCLRNYSDIILSFSDNTIFERFFKENHEIIKNLFKNRTLHNTVTFHILIKNDNLTKITWNYINSTLKINPQDYTELLVSFEQQNRNRILSLIGDDFPYYNNSLIKLRASCGNRVGTIIYHAVKNGTMVLAQNDCTNETYDIIISTTDTTVILTSELISTITSDTTRKITTPQSTEITSTVKVETTKEYLTTPQSAEITSAVK</sequence>
<gene>
    <name evidence="1" type="ORF">JYZ213_LOCUS37668</name>
</gene>
<name>A0A815KWP9_9BILA</name>
<organism evidence="1 2">
    <name type="scientific">Adineta steineri</name>
    <dbReference type="NCBI Taxonomy" id="433720"/>
    <lineage>
        <taxon>Eukaryota</taxon>
        <taxon>Metazoa</taxon>
        <taxon>Spiralia</taxon>
        <taxon>Gnathifera</taxon>
        <taxon>Rotifera</taxon>
        <taxon>Eurotatoria</taxon>
        <taxon>Bdelloidea</taxon>
        <taxon>Adinetida</taxon>
        <taxon>Adinetidae</taxon>
        <taxon>Adineta</taxon>
    </lineage>
</organism>
<evidence type="ECO:0000313" key="2">
    <source>
        <dbReference type="Proteomes" id="UP000663845"/>
    </source>
</evidence>
<comment type="caution">
    <text evidence="1">The sequence shown here is derived from an EMBL/GenBank/DDBJ whole genome shotgun (WGS) entry which is preliminary data.</text>
</comment>
<protein>
    <submittedName>
        <fullName evidence="1">Uncharacterized protein</fullName>
    </submittedName>
</protein>
<dbReference type="AlphaFoldDB" id="A0A815KWP9"/>
<feature type="non-terminal residue" evidence="1">
    <location>
        <position position="1"/>
    </location>
</feature>